<comment type="caution">
    <text evidence="1">The sequence shown here is derived from an EMBL/GenBank/DDBJ whole genome shotgun (WGS) entry which is preliminary data.</text>
</comment>
<dbReference type="InterPro" id="IPR036770">
    <property type="entry name" value="Ankyrin_rpt-contain_sf"/>
</dbReference>
<dbReference type="Pfam" id="PF13637">
    <property type="entry name" value="Ank_4"/>
    <property type="match status" value="1"/>
</dbReference>
<dbReference type="PANTHER" id="PTHR46586:SF3">
    <property type="entry name" value="ANKYRIN REPEAT-CONTAINING PROTEIN"/>
    <property type="match status" value="1"/>
</dbReference>
<dbReference type="EMBL" id="QUSY01000136">
    <property type="protein sequence ID" value="RHY32454.1"/>
    <property type="molecule type" value="Genomic_DNA"/>
</dbReference>
<dbReference type="Proteomes" id="UP000285060">
    <property type="component" value="Unassembled WGS sequence"/>
</dbReference>
<evidence type="ECO:0000313" key="2">
    <source>
        <dbReference type="Proteomes" id="UP000285060"/>
    </source>
</evidence>
<evidence type="ECO:0000313" key="1">
    <source>
        <dbReference type="EMBL" id="RHY32454.1"/>
    </source>
</evidence>
<dbReference type="VEuPathDB" id="FungiDB:H310_04418"/>
<reference evidence="1 2" key="1">
    <citation type="submission" date="2018-08" db="EMBL/GenBank/DDBJ databases">
        <title>Aphanomyces genome sequencing and annotation.</title>
        <authorList>
            <person name="Minardi D."/>
            <person name="Oidtmann B."/>
            <person name="Van Der Giezen M."/>
            <person name="Studholme D.J."/>
        </authorList>
    </citation>
    <scope>NUCLEOTIDE SEQUENCE [LARGE SCALE GENOMIC DNA]</scope>
    <source>
        <strain evidence="1 2">NJM0002</strain>
    </source>
</reference>
<dbReference type="Gene3D" id="1.25.40.20">
    <property type="entry name" value="Ankyrin repeat-containing domain"/>
    <property type="match status" value="1"/>
</dbReference>
<dbReference type="SUPFAM" id="SSF48403">
    <property type="entry name" value="Ankyrin repeat"/>
    <property type="match status" value="1"/>
</dbReference>
<protein>
    <submittedName>
        <fullName evidence="1">Uncharacterized protein</fullName>
    </submittedName>
</protein>
<sequence length="346" mass="38178">MYRTMPSTATATVLASRELVQCVFAYQCGLYEDMLPLSDLLPKHLTNRALYFLMIGNFSEFCNHIGHFATGIAPWLAKHGTRGLSRLFACIDSMSFTVELFAACVGHIDVIDFMLDNDLLDPTIPLMDLAAWAGQLTVMTHLTERNRCKDSKHCTMTTTTLDWAACNGQLNVVQYFTEVEFSPCSTEAMDGAARCGHLEIVQYLHTKRREGCTPGAMDRAACYGYLDVVEYLHEHRHEGCTYRAMDAAATSGHLEIVQFLNEWRDEGASSDAMDGAILNGHLSVVKYLLDHTSVATSSADVLDAALALGDPDMAAFLLDRFCLDDEGTWSGDDDPCEASAIQAHVF</sequence>
<organism evidence="1 2">
    <name type="scientific">Aphanomyces invadans</name>
    <dbReference type="NCBI Taxonomy" id="157072"/>
    <lineage>
        <taxon>Eukaryota</taxon>
        <taxon>Sar</taxon>
        <taxon>Stramenopiles</taxon>
        <taxon>Oomycota</taxon>
        <taxon>Saprolegniomycetes</taxon>
        <taxon>Saprolegniales</taxon>
        <taxon>Verrucalvaceae</taxon>
        <taxon>Aphanomyces</taxon>
    </lineage>
</organism>
<accession>A0A418B310</accession>
<keyword evidence="2" id="KW-1185">Reference proteome</keyword>
<dbReference type="InterPro" id="IPR052050">
    <property type="entry name" value="SecEffector_AnkRepeat"/>
</dbReference>
<dbReference type="SMART" id="SM00248">
    <property type="entry name" value="ANK"/>
    <property type="match status" value="4"/>
</dbReference>
<dbReference type="PANTHER" id="PTHR46586">
    <property type="entry name" value="ANKYRIN REPEAT-CONTAINING PROTEIN"/>
    <property type="match status" value="1"/>
</dbReference>
<dbReference type="AlphaFoldDB" id="A0A418B310"/>
<name>A0A418B310_9STRA</name>
<dbReference type="InterPro" id="IPR002110">
    <property type="entry name" value="Ankyrin_rpt"/>
</dbReference>
<proteinExistence type="predicted"/>
<gene>
    <name evidence="1" type="ORF">DYB32_002551</name>
</gene>